<proteinExistence type="predicted"/>
<evidence type="ECO:0000313" key="2">
    <source>
        <dbReference type="EMBL" id="RUS52363.1"/>
    </source>
</evidence>
<evidence type="ECO:0000313" key="3">
    <source>
        <dbReference type="Proteomes" id="UP000288623"/>
    </source>
</evidence>
<dbReference type="Gene3D" id="1.10.260.40">
    <property type="entry name" value="lambda repressor-like DNA-binding domains"/>
    <property type="match status" value="1"/>
</dbReference>
<gene>
    <name evidence="2" type="ORF">QI30_16440</name>
</gene>
<accession>A0A433RPN1</accession>
<keyword evidence="3" id="KW-1185">Reference proteome</keyword>
<evidence type="ECO:0000259" key="1">
    <source>
        <dbReference type="PROSITE" id="PS50943"/>
    </source>
</evidence>
<dbReference type="CDD" id="cd00093">
    <property type="entry name" value="HTH_XRE"/>
    <property type="match status" value="1"/>
</dbReference>
<organism evidence="2 3">
    <name type="scientific">Candidatus Kurthia intestinigallinarum</name>
    <dbReference type="NCBI Taxonomy" id="1562256"/>
    <lineage>
        <taxon>Bacteria</taxon>
        <taxon>Bacillati</taxon>
        <taxon>Bacillota</taxon>
        <taxon>Bacilli</taxon>
        <taxon>Bacillales</taxon>
        <taxon>Caryophanaceae</taxon>
        <taxon>Kurthia</taxon>
    </lineage>
</organism>
<dbReference type="SUPFAM" id="SSF47413">
    <property type="entry name" value="lambda repressor-like DNA-binding domains"/>
    <property type="match status" value="1"/>
</dbReference>
<dbReference type="Proteomes" id="UP000288623">
    <property type="component" value="Unassembled WGS sequence"/>
</dbReference>
<dbReference type="OrthoDB" id="2455104at2"/>
<protein>
    <recommendedName>
        <fullName evidence="1">HTH cro/C1-type domain-containing protein</fullName>
    </recommendedName>
</protein>
<comment type="caution">
    <text evidence="2">The sequence shown here is derived from an EMBL/GenBank/DDBJ whole genome shotgun (WGS) entry which is preliminary data.</text>
</comment>
<dbReference type="AlphaFoldDB" id="A0A433RPN1"/>
<dbReference type="InterPro" id="IPR001387">
    <property type="entry name" value="Cro/C1-type_HTH"/>
</dbReference>
<dbReference type="GO" id="GO:0003677">
    <property type="term" value="F:DNA binding"/>
    <property type="evidence" value="ECO:0007669"/>
    <property type="project" value="InterPro"/>
</dbReference>
<feature type="domain" description="HTH cro/C1-type" evidence="1">
    <location>
        <begin position="573"/>
        <end position="612"/>
    </location>
</feature>
<dbReference type="RefSeq" id="WP_126991687.1">
    <property type="nucleotide sequence ID" value="NZ_JTFC01000042.1"/>
</dbReference>
<dbReference type="PROSITE" id="PS50943">
    <property type="entry name" value="HTH_CROC1"/>
    <property type="match status" value="1"/>
</dbReference>
<sequence>MSMSHLSLSLSQSSEMFRQEMIKLCARIQPFYVLFMFEQDEQPYDYVKLFETYQSMGTILKLEKEKIFHTSEVFIVKESAYLENQALFFQLRVRARERLIEKLAKSVIFYVVSQQQHLNLTLLQDQHLLDDSLTITKNVLKKWTFIGEEKTWDAFTTWYSDTLTMAILEDIVVVEGLNSLKKLPDKALNALFFAHMNDVANDETFIDKISLVVDDYIKEWQEQVILLLKKDLEVYIEVEKSVTQTMQNARDFSQLATVPHYMYVMNNTLYQVIREVLYQLNSSQTVYSFQKGKTKGTLFLKEGQIIDATMAVLAVDVLDILCGFFLHQSENMQNIVEIRLTDILMMRDIKQKLGGEGRRGGYEAKQKQQVLAVLALLKNIHVEIEQMVSYHTNQPTPLKLKGPLLVFEQEYCYKLGPIFTPYLSGSQRQLALLPFRAFHYHVYRFRHEKQLCRYLSWRWRTQASQAKYWQANKVSTLLKAIGETLNQRSPSRTRERFEKALDQLTTDGVIAGWHYVNWDEAVAVGKGWGNYWLNAAVIIEPPQAVLETYHSLEKKRVPMTTTKKENEEFAKQLANFRKSQHLTLSQAGEMLHVSAAYMSQLERNIVRPSLKLRKRLERWLLS</sequence>
<dbReference type="InterPro" id="IPR010982">
    <property type="entry name" value="Lambda_DNA-bd_dom_sf"/>
</dbReference>
<name>A0A433RPN1_9BACL</name>
<reference evidence="2 3" key="1">
    <citation type="submission" date="2014-11" db="EMBL/GenBank/DDBJ databases">
        <title>Genome sequence and analysis of novel Kurthia sp.</title>
        <authorList>
            <person name="Lawson J.N."/>
            <person name="Gonzalez J.E."/>
            <person name="Rinauldi L."/>
            <person name="Xuan Z."/>
            <person name="Firman A."/>
            <person name="Shaddox L."/>
            <person name="Trudeau A."/>
            <person name="Shah S."/>
            <person name="Reiman D."/>
        </authorList>
    </citation>
    <scope>NUCLEOTIDE SEQUENCE [LARGE SCALE GENOMIC DNA]</scope>
    <source>
        <strain evidence="2 3">3B1D</strain>
    </source>
</reference>
<dbReference type="EMBL" id="JTFC01000042">
    <property type="protein sequence ID" value="RUS52363.1"/>
    <property type="molecule type" value="Genomic_DNA"/>
</dbReference>